<dbReference type="Pfam" id="PF02729">
    <property type="entry name" value="OTCace_N"/>
    <property type="match status" value="1"/>
</dbReference>
<dbReference type="GO" id="GO:0016597">
    <property type="term" value="F:amino acid binding"/>
    <property type="evidence" value="ECO:0007669"/>
    <property type="project" value="InterPro"/>
</dbReference>
<proteinExistence type="inferred from homology"/>
<dbReference type="GO" id="GO:0019240">
    <property type="term" value="P:citrulline biosynthetic process"/>
    <property type="evidence" value="ECO:0007669"/>
    <property type="project" value="TreeGrafter"/>
</dbReference>
<evidence type="ECO:0000313" key="10">
    <source>
        <dbReference type="EMBL" id="ODV91350.1"/>
    </source>
</evidence>
<dbReference type="PANTHER" id="PTHR45753:SF3">
    <property type="entry name" value="ORNITHINE TRANSCARBAMYLASE, MITOCHONDRIAL"/>
    <property type="match status" value="1"/>
</dbReference>
<evidence type="ECO:0000256" key="6">
    <source>
        <dbReference type="ARBA" id="ARBA00022679"/>
    </source>
</evidence>
<evidence type="ECO:0000256" key="7">
    <source>
        <dbReference type="RuleBase" id="RU003634"/>
    </source>
</evidence>
<evidence type="ECO:0000259" key="9">
    <source>
        <dbReference type="Pfam" id="PF02729"/>
    </source>
</evidence>
<evidence type="ECO:0000256" key="3">
    <source>
        <dbReference type="ARBA" id="ARBA00013007"/>
    </source>
</evidence>
<reference evidence="11" key="1">
    <citation type="submission" date="2016-02" db="EMBL/GenBank/DDBJ databases">
        <title>Comparative genomics of biotechnologically important yeasts.</title>
        <authorList>
            <consortium name="DOE Joint Genome Institute"/>
            <person name="Riley R."/>
            <person name="Haridas S."/>
            <person name="Wolfe K.H."/>
            <person name="Lopes M.R."/>
            <person name="Hittinger C.T."/>
            <person name="Goker M."/>
            <person name="Salamov A."/>
            <person name="Wisecaver J."/>
            <person name="Long T.M."/>
            <person name="Aerts A.L."/>
            <person name="Barry K."/>
            <person name="Choi C."/>
            <person name="Clum A."/>
            <person name="Coughlan A.Y."/>
            <person name="Deshpande S."/>
            <person name="Douglass A.P."/>
            <person name="Hanson S.J."/>
            <person name="Klenk H.-P."/>
            <person name="Labutti K."/>
            <person name="Lapidus A."/>
            <person name="Lindquist E."/>
            <person name="Lipzen A."/>
            <person name="Meier-Kolthoff J.P."/>
            <person name="Ohm R.A."/>
            <person name="Otillar R.P."/>
            <person name="Pangilinan J."/>
            <person name="Peng Y."/>
            <person name="Rokas A."/>
            <person name="Rosa C.A."/>
            <person name="Scheuner C."/>
            <person name="Sibirny A.A."/>
            <person name="Slot J.C."/>
            <person name="Stielow J.B."/>
            <person name="Sun H."/>
            <person name="Kurtzman C.P."/>
            <person name="Blackwell M."/>
            <person name="Jeffries T.W."/>
            <person name="Grigoriev I.V."/>
        </authorList>
    </citation>
    <scope>NUCLEOTIDE SEQUENCE [LARGE SCALE GENOMIC DNA]</scope>
    <source>
        <strain evidence="11">NRRL Y-17796</strain>
    </source>
</reference>
<keyword evidence="5" id="KW-0028">Amino-acid biosynthesis</keyword>
<dbReference type="GO" id="GO:0005739">
    <property type="term" value="C:mitochondrion"/>
    <property type="evidence" value="ECO:0007669"/>
    <property type="project" value="EnsemblFungi"/>
</dbReference>
<feature type="domain" description="Aspartate/ornithine carbamoyltransferase carbamoyl-P binding" evidence="9">
    <location>
        <begin position="1"/>
        <end position="48"/>
    </location>
</feature>
<dbReference type="GO" id="GO:0042450">
    <property type="term" value="P:L-arginine biosynthetic process via ornithine"/>
    <property type="evidence" value="ECO:0007669"/>
    <property type="project" value="EnsemblFungi"/>
</dbReference>
<dbReference type="EMBL" id="KV453842">
    <property type="protein sequence ID" value="ODV91350.1"/>
    <property type="molecule type" value="Genomic_DNA"/>
</dbReference>
<dbReference type="InterPro" id="IPR036901">
    <property type="entry name" value="Asp/Orn_carbamoylTrfase_sf"/>
</dbReference>
<comment type="similarity">
    <text evidence="2">Belongs to the aspartate/ornithine carbamoyltransferase superfamily. OTCase family.</text>
</comment>
<dbReference type="Pfam" id="PF00185">
    <property type="entry name" value="OTCace"/>
    <property type="match status" value="1"/>
</dbReference>
<evidence type="ECO:0000256" key="2">
    <source>
        <dbReference type="ARBA" id="ARBA00007805"/>
    </source>
</evidence>
<dbReference type="SUPFAM" id="SSF53671">
    <property type="entry name" value="Aspartate/ornithine carbamoyltransferase"/>
    <property type="match status" value="1"/>
</dbReference>
<dbReference type="InterPro" id="IPR002292">
    <property type="entry name" value="Orn/put_carbamltrans"/>
</dbReference>
<evidence type="ECO:0000256" key="4">
    <source>
        <dbReference type="ARBA" id="ARBA00022571"/>
    </source>
</evidence>
<name>A0A1E4THW0_9ASCO</name>
<dbReference type="InterPro" id="IPR006132">
    <property type="entry name" value="Asp/Orn_carbamoyltranf_P-bd"/>
</dbReference>
<accession>A0A1E4THW0</accession>
<dbReference type="OrthoDB" id="10252326at2759"/>
<dbReference type="AlphaFoldDB" id="A0A1E4THW0"/>
<feature type="domain" description="Aspartate/ornithine carbamoyltransferase Asp/Orn-binding" evidence="8">
    <location>
        <begin position="54"/>
        <end position="211"/>
    </location>
</feature>
<dbReference type="Gene3D" id="3.40.50.1370">
    <property type="entry name" value="Aspartate/ornithine carbamoyltransferase"/>
    <property type="match status" value="2"/>
</dbReference>
<dbReference type="PRINTS" id="PR00102">
    <property type="entry name" value="OTCASE"/>
</dbReference>
<organism evidence="10 11">
    <name type="scientific">Tortispora caseinolytica NRRL Y-17796</name>
    <dbReference type="NCBI Taxonomy" id="767744"/>
    <lineage>
        <taxon>Eukaryota</taxon>
        <taxon>Fungi</taxon>
        <taxon>Dikarya</taxon>
        <taxon>Ascomycota</taxon>
        <taxon>Saccharomycotina</taxon>
        <taxon>Trigonopsidomycetes</taxon>
        <taxon>Trigonopsidales</taxon>
        <taxon>Trigonopsidaceae</taxon>
        <taxon>Tortispora</taxon>
    </lineage>
</organism>
<keyword evidence="6 7" id="KW-0808">Transferase</keyword>
<dbReference type="InterPro" id="IPR006131">
    <property type="entry name" value="Asp_carbamoyltransf_Asp/Orn-bd"/>
</dbReference>
<dbReference type="FunFam" id="3.40.50.1370:FF:000009">
    <property type="entry name" value="Ornithine carbamoyltransferase, mitochondrial"/>
    <property type="match status" value="1"/>
</dbReference>
<dbReference type="GO" id="GO:0004585">
    <property type="term" value="F:ornithine carbamoyltransferase activity"/>
    <property type="evidence" value="ECO:0007669"/>
    <property type="project" value="UniProtKB-EC"/>
</dbReference>
<evidence type="ECO:0000256" key="5">
    <source>
        <dbReference type="ARBA" id="ARBA00022605"/>
    </source>
</evidence>
<dbReference type="EC" id="2.1.3.3" evidence="3"/>
<dbReference type="PRINTS" id="PR00100">
    <property type="entry name" value="AOTCASE"/>
</dbReference>
<keyword evidence="4" id="KW-0055">Arginine biosynthesis</keyword>
<protein>
    <recommendedName>
        <fullName evidence="3">ornithine carbamoyltransferase</fullName>
        <ecNumber evidence="3">2.1.3.3</ecNumber>
    </recommendedName>
</protein>
<sequence>MTAAIVARVNSHNDIQNLAKYSPAPVINALCDKYHPLQTIADLQTIQEHFSEVKGLNLAWVGDANNVINDLATGCAKLGINVSLAVPKSVNVDKDIFGHVADLTKESGSSLKVTNTPSEALKNADIVVTDTWVSMGEESEKAEKLKKFAGFQITSDLLKSSGTSPDYVFMHCLPRHPEEVADDVFYSERHSLVFPEAQHRLHAAMAALEWLA</sequence>
<comment type="pathway">
    <text evidence="1">Amino-acid biosynthesis; L-arginine biosynthesis; L-arginine from L-ornithine and carbamoyl phosphate: step 1/3.</text>
</comment>
<evidence type="ECO:0000256" key="1">
    <source>
        <dbReference type="ARBA" id="ARBA00004975"/>
    </source>
</evidence>
<keyword evidence="11" id="KW-1185">Reference proteome</keyword>
<evidence type="ECO:0000313" key="11">
    <source>
        <dbReference type="Proteomes" id="UP000095023"/>
    </source>
</evidence>
<dbReference type="PANTHER" id="PTHR45753">
    <property type="entry name" value="ORNITHINE CARBAMOYLTRANSFERASE, MITOCHONDRIAL"/>
    <property type="match status" value="1"/>
</dbReference>
<evidence type="ECO:0000259" key="8">
    <source>
        <dbReference type="Pfam" id="PF00185"/>
    </source>
</evidence>
<gene>
    <name evidence="10" type="ORF">CANCADRAFT_57622</name>
</gene>
<dbReference type="Proteomes" id="UP000095023">
    <property type="component" value="Unassembled WGS sequence"/>
</dbReference>
<dbReference type="InterPro" id="IPR006130">
    <property type="entry name" value="Asp/Orn_carbamoylTrfase"/>
</dbReference>